<dbReference type="SUPFAM" id="SSF47384">
    <property type="entry name" value="Homodimeric domain of signal transducing histidine kinase"/>
    <property type="match status" value="1"/>
</dbReference>
<evidence type="ECO:0000256" key="8">
    <source>
        <dbReference type="ARBA" id="ARBA00022989"/>
    </source>
</evidence>
<dbReference type="GO" id="GO:0000155">
    <property type="term" value="F:phosphorelay sensor kinase activity"/>
    <property type="evidence" value="ECO:0007669"/>
    <property type="project" value="InterPro"/>
</dbReference>
<dbReference type="Gene3D" id="1.10.287.130">
    <property type="match status" value="1"/>
</dbReference>
<dbReference type="Gene3D" id="3.30.565.10">
    <property type="entry name" value="Histidine kinase-like ATPase, C-terminal domain"/>
    <property type="match status" value="1"/>
</dbReference>
<dbReference type="InterPro" id="IPR050428">
    <property type="entry name" value="TCS_sensor_his_kinase"/>
</dbReference>
<evidence type="ECO:0000256" key="9">
    <source>
        <dbReference type="ARBA" id="ARBA00023012"/>
    </source>
</evidence>
<proteinExistence type="predicted"/>
<dbReference type="OrthoDB" id="3224230at2"/>
<dbReference type="SMART" id="SM00387">
    <property type="entry name" value="HATPase_c"/>
    <property type="match status" value="1"/>
</dbReference>
<organism evidence="13 14">
    <name type="scientific">Acrocarpospora corrugata</name>
    <dbReference type="NCBI Taxonomy" id="35763"/>
    <lineage>
        <taxon>Bacteria</taxon>
        <taxon>Bacillati</taxon>
        <taxon>Actinomycetota</taxon>
        <taxon>Actinomycetes</taxon>
        <taxon>Streptosporangiales</taxon>
        <taxon>Streptosporangiaceae</taxon>
        <taxon>Acrocarpospora</taxon>
    </lineage>
</organism>
<dbReference type="PANTHER" id="PTHR45436">
    <property type="entry name" value="SENSOR HISTIDINE KINASE YKOH"/>
    <property type="match status" value="1"/>
</dbReference>
<dbReference type="CDD" id="cd00082">
    <property type="entry name" value="HisKA"/>
    <property type="match status" value="1"/>
</dbReference>
<dbReference type="Pfam" id="PF02518">
    <property type="entry name" value="HATPase_c"/>
    <property type="match status" value="1"/>
</dbReference>
<dbReference type="GO" id="GO:0005886">
    <property type="term" value="C:plasma membrane"/>
    <property type="evidence" value="ECO:0007669"/>
    <property type="project" value="UniProtKB-SubCell"/>
</dbReference>
<name>A0A5M3W0Y5_9ACTN</name>
<keyword evidence="6 11" id="KW-0812">Transmembrane</keyword>
<comment type="catalytic activity">
    <reaction evidence="1">
        <text>ATP + protein L-histidine = ADP + protein N-phospho-L-histidine.</text>
        <dbReference type="EC" id="2.7.13.3"/>
    </reaction>
</comment>
<feature type="transmembrane region" description="Helical" evidence="11">
    <location>
        <begin position="88"/>
        <end position="111"/>
    </location>
</feature>
<evidence type="ECO:0000259" key="12">
    <source>
        <dbReference type="PROSITE" id="PS50109"/>
    </source>
</evidence>
<evidence type="ECO:0000313" key="14">
    <source>
        <dbReference type="Proteomes" id="UP000334990"/>
    </source>
</evidence>
<protein>
    <recommendedName>
        <fullName evidence="3">histidine kinase</fullName>
        <ecNumber evidence="3">2.7.13.3</ecNumber>
    </recommendedName>
</protein>
<dbReference type="PANTHER" id="PTHR45436:SF5">
    <property type="entry name" value="SENSOR HISTIDINE KINASE TRCS"/>
    <property type="match status" value="1"/>
</dbReference>
<evidence type="ECO:0000256" key="5">
    <source>
        <dbReference type="ARBA" id="ARBA00022679"/>
    </source>
</evidence>
<evidence type="ECO:0000256" key="7">
    <source>
        <dbReference type="ARBA" id="ARBA00022777"/>
    </source>
</evidence>
<dbReference type="InterPro" id="IPR003594">
    <property type="entry name" value="HATPase_dom"/>
</dbReference>
<dbReference type="InterPro" id="IPR036097">
    <property type="entry name" value="HisK_dim/P_sf"/>
</dbReference>
<feature type="transmembrane region" description="Helical" evidence="11">
    <location>
        <begin position="12"/>
        <end position="34"/>
    </location>
</feature>
<dbReference type="EMBL" id="BLAD01000061">
    <property type="protein sequence ID" value="GES02695.1"/>
    <property type="molecule type" value="Genomic_DNA"/>
</dbReference>
<keyword evidence="5" id="KW-0808">Transferase</keyword>
<keyword evidence="8 11" id="KW-1133">Transmembrane helix</keyword>
<dbReference type="EC" id="2.7.13.3" evidence="3"/>
<evidence type="ECO:0000256" key="4">
    <source>
        <dbReference type="ARBA" id="ARBA00022553"/>
    </source>
</evidence>
<dbReference type="AlphaFoldDB" id="A0A5M3W0Y5"/>
<evidence type="ECO:0000256" key="1">
    <source>
        <dbReference type="ARBA" id="ARBA00000085"/>
    </source>
</evidence>
<dbReference type="RefSeq" id="WP_155338914.1">
    <property type="nucleotide sequence ID" value="NZ_BAAABN010000011.1"/>
</dbReference>
<dbReference type="SUPFAM" id="SSF55874">
    <property type="entry name" value="ATPase domain of HSP90 chaperone/DNA topoisomerase II/histidine kinase"/>
    <property type="match status" value="1"/>
</dbReference>
<dbReference type="InterPro" id="IPR004358">
    <property type="entry name" value="Sig_transdc_His_kin-like_C"/>
</dbReference>
<dbReference type="Pfam" id="PF00512">
    <property type="entry name" value="HisKA"/>
    <property type="match status" value="1"/>
</dbReference>
<evidence type="ECO:0000256" key="11">
    <source>
        <dbReference type="SAM" id="Phobius"/>
    </source>
</evidence>
<keyword evidence="9" id="KW-0902">Two-component regulatory system</keyword>
<accession>A0A5M3W0Y5</accession>
<evidence type="ECO:0000313" key="13">
    <source>
        <dbReference type="EMBL" id="GES02695.1"/>
    </source>
</evidence>
<gene>
    <name evidence="13" type="ORF">Acor_47610</name>
</gene>
<evidence type="ECO:0000256" key="2">
    <source>
        <dbReference type="ARBA" id="ARBA00004236"/>
    </source>
</evidence>
<sequence>MTALRVRLTLLYTALFLVSGAAVVAIVYGLVAALPKDGAIRVEHPMDFLAYCRQAIRAANPDLERKCEAAFRQGVVFGGERETTLAALLQYGGLALAVATVFAAAAGWIVASRVLRPIEAAHAAQRRFIANAAHELRTPLTVMRTAVDVVLGKPAPTNAELTGMGREVAQAVQQAEVMIDGLLTLARTARPPTREDLDLATLAEDVIDAAGSPVHADLGEAPTSGDRVTLERLVANLVDNAVRYNVPGGEVWVSTERHEGRATLTVANTGPVIDAAVVPGLFEPFRRLRDRTSADGHGLGLAIVAQITAAHDGTLSAVPRPGGGLTVTVALPGR</sequence>
<keyword evidence="10 11" id="KW-0472">Membrane</keyword>
<keyword evidence="4" id="KW-0597">Phosphoprotein</keyword>
<dbReference type="InterPro" id="IPR036890">
    <property type="entry name" value="HATPase_C_sf"/>
</dbReference>
<keyword evidence="14" id="KW-1185">Reference proteome</keyword>
<reference evidence="13 14" key="1">
    <citation type="submission" date="2019-10" db="EMBL/GenBank/DDBJ databases">
        <title>Whole genome shotgun sequence of Acrocarpospora corrugata NBRC 13972.</title>
        <authorList>
            <person name="Ichikawa N."/>
            <person name="Kimura A."/>
            <person name="Kitahashi Y."/>
            <person name="Komaki H."/>
            <person name="Oguchi A."/>
        </authorList>
    </citation>
    <scope>NUCLEOTIDE SEQUENCE [LARGE SCALE GENOMIC DNA]</scope>
    <source>
        <strain evidence="13 14">NBRC 13972</strain>
    </source>
</reference>
<dbReference type="Proteomes" id="UP000334990">
    <property type="component" value="Unassembled WGS sequence"/>
</dbReference>
<dbReference type="InterPro" id="IPR005467">
    <property type="entry name" value="His_kinase_dom"/>
</dbReference>
<evidence type="ECO:0000256" key="6">
    <source>
        <dbReference type="ARBA" id="ARBA00022692"/>
    </source>
</evidence>
<comment type="subcellular location">
    <subcellularLocation>
        <location evidence="2">Cell membrane</location>
    </subcellularLocation>
</comment>
<evidence type="ECO:0000256" key="3">
    <source>
        <dbReference type="ARBA" id="ARBA00012438"/>
    </source>
</evidence>
<dbReference type="SMART" id="SM00388">
    <property type="entry name" value="HisKA"/>
    <property type="match status" value="1"/>
</dbReference>
<dbReference type="PROSITE" id="PS50109">
    <property type="entry name" value="HIS_KIN"/>
    <property type="match status" value="1"/>
</dbReference>
<dbReference type="PRINTS" id="PR00344">
    <property type="entry name" value="BCTRLSENSOR"/>
</dbReference>
<feature type="domain" description="Histidine kinase" evidence="12">
    <location>
        <begin position="131"/>
        <end position="334"/>
    </location>
</feature>
<keyword evidence="7 13" id="KW-0418">Kinase</keyword>
<comment type="caution">
    <text evidence="13">The sequence shown here is derived from an EMBL/GenBank/DDBJ whole genome shotgun (WGS) entry which is preliminary data.</text>
</comment>
<dbReference type="InterPro" id="IPR003661">
    <property type="entry name" value="HisK_dim/P_dom"/>
</dbReference>
<evidence type="ECO:0000256" key="10">
    <source>
        <dbReference type="ARBA" id="ARBA00023136"/>
    </source>
</evidence>